<dbReference type="AlphaFoldDB" id="A0AAE1SGJ7"/>
<dbReference type="SMART" id="SM00380">
    <property type="entry name" value="AP2"/>
    <property type="match status" value="1"/>
</dbReference>
<dbReference type="EMBL" id="JAVYJV010000005">
    <property type="protein sequence ID" value="KAK4370379.1"/>
    <property type="molecule type" value="Genomic_DNA"/>
</dbReference>
<feature type="region of interest" description="Disordered" evidence="6">
    <location>
        <begin position="86"/>
        <end position="112"/>
    </location>
</feature>
<accession>A0AAE1SGJ7</accession>
<evidence type="ECO:0000313" key="8">
    <source>
        <dbReference type="EMBL" id="KAK4370379.1"/>
    </source>
</evidence>
<proteinExistence type="predicted"/>
<reference evidence="8" key="1">
    <citation type="submission" date="2023-12" db="EMBL/GenBank/DDBJ databases">
        <title>Genome assembly of Anisodus tanguticus.</title>
        <authorList>
            <person name="Wang Y.-J."/>
        </authorList>
    </citation>
    <scope>NUCLEOTIDE SEQUENCE</scope>
    <source>
        <strain evidence="8">KB-2021</strain>
        <tissue evidence="8">Leaf</tissue>
    </source>
</reference>
<evidence type="ECO:0000313" key="9">
    <source>
        <dbReference type="Proteomes" id="UP001291623"/>
    </source>
</evidence>
<dbReference type="SUPFAM" id="SSF54171">
    <property type="entry name" value="DNA-binding domain"/>
    <property type="match status" value="1"/>
</dbReference>
<evidence type="ECO:0000256" key="2">
    <source>
        <dbReference type="ARBA" id="ARBA00023015"/>
    </source>
</evidence>
<feature type="domain" description="AP2/ERF" evidence="7">
    <location>
        <begin position="25"/>
        <end position="92"/>
    </location>
</feature>
<dbReference type="PANTHER" id="PTHR32467">
    <property type="entry name" value="AP2-LIKE ETHYLENE-RESPONSIVE TRANSCRIPTION FACTOR"/>
    <property type="match status" value="1"/>
</dbReference>
<evidence type="ECO:0000256" key="6">
    <source>
        <dbReference type="SAM" id="MobiDB-lite"/>
    </source>
</evidence>
<evidence type="ECO:0000259" key="7">
    <source>
        <dbReference type="PROSITE" id="PS51032"/>
    </source>
</evidence>
<dbReference type="PROSITE" id="PS51032">
    <property type="entry name" value="AP2_ERF"/>
    <property type="match status" value="1"/>
</dbReference>
<organism evidence="8 9">
    <name type="scientific">Anisodus tanguticus</name>
    <dbReference type="NCBI Taxonomy" id="243964"/>
    <lineage>
        <taxon>Eukaryota</taxon>
        <taxon>Viridiplantae</taxon>
        <taxon>Streptophyta</taxon>
        <taxon>Embryophyta</taxon>
        <taxon>Tracheophyta</taxon>
        <taxon>Spermatophyta</taxon>
        <taxon>Magnoliopsida</taxon>
        <taxon>eudicotyledons</taxon>
        <taxon>Gunneridae</taxon>
        <taxon>Pentapetalae</taxon>
        <taxon>asterids</taxon>
        <taxon>lamiids</taxon>
        <taxon>Solanales</taxon>
        <taxon>Solanaceae</taxon>
        <taxon>Solanoideae</taxon>
        <taxon>Hyoscyameae</taxon>
        <taxon>Anisodus</taxon>
    </lineage>
</organism>
<keyword evidence="2" id="KW-0805">Transcription regulation</keyword>
<keyword evidence="3" id="KW-0238">DNA-binding</keyword>
<dbReference type="PANTHER" id="PTHR32467:SF118">
    <property type="entry name" value="ETHYLENE-RESPONSIVE TRANSCRIPTION FACTOR RAP2-7"/>
    <property type="match status" value="1"/>
</dbReference>
<feature type="compositionally biased region" description="Polar residues" evidence="6">
    <location>
        <begin position="101"/>
        <end position="112"/>
    </location>
</feature>
<keyword evidence="5" id="KW-0539">Nucleus</keyword>
<dbReference type="GO" id="GO:0003700">
    <property type="term" value="F:DNA-binding transcription factor activity"/>
    <property type="evidence" value="ECO:0007669"/>
    <property type="project" value="InterPro"/>
</dbReference>
<dbReference type="InterPro" id="IPR001471">
    <property type="entry name" value="AP2/ERF_dom"/>
</dbReference>
<name>A0AAE1SGJ7_9SOLA</name>
<evidence type="ECO:0000256" key="3">
    <source>
        <dbReference type="ARBA" id="ARBA00023125"/>
    </source>
</evidence>
<dbReference type="GO" id="GO:0003677">
    <property type="term" value="F:DNA binding"/>
    <property type="evidence" value="ECO:0007669"/>
    <property type="project" value="UniProtKB-KW"/>
</dbReference>
<dbReference type="Gene3D" id="3.30.730.10">
    <property type="entry name" value="AP2/ERF domain"/>
    <property type="match status" value="1"/>
</dbReference>
<evidence type="ECO:0000256" key="5">
    <source>
        <dbReference type="ARBA" id="ARBA00023242"/>
    </source>
</evidence>
<dbReference type="InterPro" id="IPR036955">
    <property type="entry name" value="AP2/ERF_dom_sf"/>
</dbReference>
<dbReference type="CDD" id="cd00018">
    <property type="entry name" value="AP2"/>
    <property type="match status" value="1"/>
</dbReference>
<keyword evidence="9" id="KW-1185">Reference proteome</keyword>
<evidence type="ECO:0000256" key="1">
    <source>
        <dbReference type="ARBA" id="ARBA00004123"/>
    </source>
</evidence>
<dbReference type="InterPro" id="IPR016177">
    <property type="entry name" value="DNA-bd_dom_sf"/>
</dbReference>
<protein>
    <recommendedName>
        <fullName evidence="7">AP2/ERF domain-containing protein</fullName>
    </recommendedName>
</protein>
<dbReference type="Proteomes" id="UP001291623">
    <property type="component" value="Unassembled WGS sequence"/>
</dbReference>
<feature type="compositionally biased region" description="Polar residues" evidence="6">
    <location>
        <begin position="1"/>
        <end position="10"/>
    </location>
</feature>
<feature type="region of interest" description="Disordered" evidence="6">
    <location>
        <begin position="1"/>
        <end position="20"/>
    </location>
</feature>
<comment type="caution">
    <text evidence="8">The sequence shown here is derived from an EMBL/GenBank/DDBJ whole genome shotgun (WGS) entry which is preliminary data.</text>
</comment>
<gene>
    <name evidence="8" type="ORF">RND71_009854</name>
</gene>
<dbReference type="GO" id="GO:0005634">
    <property type="term" value="C:nucleus"/>
    <property type="evidence" value="ECO:0007669"/>
    <property type="project" value="UniProtKB-SubCell"/>
</dbReference>
<comment type="subcellular location">
    <subcellularLocation>
        <location evidence="1">Nucleus</location>
    </subcellularLocation>
</comment>
<evidence type="ECO:0000256" key="4">
    <source>
        <dbReference type="ARBA" id="ARBA00023163"/>
    </source>
</evidence>
<sequence>MSRVQPQQQYLVKKSRRGPTSISSQYRGVTFYRRTETVASSIFGYVPGGFDTAHAAARYIYLGLFDSEVEAARAYNKAAIKCNDREADTNFEPSAYERETNSNPQSEGSQQDLDLNLGIATSFPKGIERSGSFQYHPYDMQDATKSQVMYK</sequence>
<keyword evidence="4" id="KW-0804">Transcription</keyword>